<dbReference type="InterPro" id="IPR006342">
    <property type="entry name" value="FkbM_mtfrase"/>
</dbReference>
<evidence type="ECO:0000313" key="2">
    <source>
        <dbReference type="EMBL" id="GAA3570862.1"/>
    </source>
</evidence>
<dbReference type="Gene3D" id="3.40.50.150">
    <property type="entry name" value="Vaccinia Virus protein VP39"/>
    <property type="match status" value="1"/>
</dbReference>
<organism evidence="2 3">
    <name type="scientific">Amycolatopsis ultiminotia</name>
    <dbReference type="NCBI Taxonomy" id="543629"/>
    <lineage>
        <taxon>Bacteria</taxon>
        <taxon>Bacillati</taxon>
        <taxon>Actinomycetota</taxon>
        <taxon>Actinomycetes</taxon>
        <taxon>Pseudonocardiales</taxon>
        <taxon>Pseudonocardiaceae</taxon>
        <taxon>Amycolatopsis</taxon>
    </lineage>
</organism>
<name>A0ABP6XR11_9PSEU</name>
<sequence length="260" mass="28244">MVEMAAVKLDLVDGFACYATVDPAGKYAEINFIYDEVFTRRSYLREGIDIPDRALVVDVGANVGLFSLFASKEAAEVDVLAFEPHPALVAALRANLELHGADRVRVFPSGLGERAEAGVDFTFYPQLPGNSTRYRELKEGPLLDLVGERVFQEVTTTGAFRSETVPVEIRRLSDVLAEVEPTRPIDLLKVDAEGAEVDVLRGLDEGDWARIRQVVAEIQDTGGALAAAEALLGERGFTVTAVLADDLPDGIAIYTLYASR</sequence>
<dbReference type="NCBIfam" id="TIGR01444">
    <property type="entry name" value="fkbM_fam"/>
    <property type="match status" value="1"/>
</dbReference>
<feature type="domain" description="Methyltransferase FkbM" evidence="1">
    <location>
        <begin position="58"/>
        <end position="237"/>
    </location>
</feature>
<gene>
    <name evidence="2" type="ORF">GCM10022222_63670</name>
</gene>
<keyword evidence="3" id="KW-1185">Reference proteome</keyword>
<dbReference type="PANTHER" id="PTHR34203">
    <property type="entry name" value="METHYLTRANSFERASE, FKBM FAMILY PROTEIN"/>
    <property type="match status" value="1"/>
</dbReference>
<protein>
    <recommendedName>
        <fullName evidence="1">Methyltransferase FkbM domain-containing protein</fullName>
    </recommendedName>
</protein>
<reference evidence="3" key="1">
    <citation type="journal article" date="2019" name="Int. J. Syst. Evol. Microbiol.">
        <title>The Global Catalogue of Microorganisms (GCM) 10K type strain sequencing project: providing services to taxonomists for standard genome sequencing and annotation.</title>
        <authorList>
            <consortium name="The Broad Institute Genomics Platform"/>
            <consortium name="The Broad Institute Genome Sequencing Center for Infectious Disease"/>
            <person name="Wu L."/>
            <person name="Ma J."/>
        </authorList>
    </citation>
    <scope>NUCLEOTIDE SEQUENCE [LARGE SCALE GENOMIC DNA]</scope>
    <source>
        <strain evidence="3">JCM 16898</strain>
    </source>
</reference>
<evidence type="ECO:0000259" key="1">
    <source>
        <dbReference type="Pfam" id="PF05050"/>
    </source>
</evidence>
<evidence type="ECO:0000313" key="3">
    <source>
        <dbReference type="Proteomes" id="UP001500689"/>
    </source>
</evidence>
<dbReference type="SUPFAM" id="SSF53335">
    <property type="entry name" value="S-adenosyl-L-methionine-dependent methyltransferases"/>
    <property type="match status" value="1"/>
</dbReference>
<dbReference type="Pfam" id="PF05050">
    <property type="entry name" value="Methyltransf_21"/>
    <property type="match status" value="1"/>
</dbReference>
<proteinExistence type="predicted"/>
<dbReference type="InterPro" id="IPR052514">
    <property type="entry name" value="SAM-dependent_MTase"/>
</dbReference>
<dbReference type="InterPro" id="IPR029063">
    <property type="entry name" value="SAM-dependent_MTases_sf"/>
</dbReference>
<dbReference type="Proteomes" id="UP001500689">
    <property type="component" value="Unassembled WGS sequence"/>
</dbReference>
<comment type="caution">
    <text evidence="2">The sequence shown here is derived from an EMBL/GenBank/DDBJ whole genome shotgun (WGS) entry which is preliminary data.</text>
</comment>
<dbReference type="EMBL" id="BAAAZN010000016">
    <property type="protein sequence ID" value="GAA3570862.1"/>
    <property type="molecule type" value="Genomic_DNA"/>
</dbReference>
<accession>A0ABP6XR11</accession>
<dbReference type="PANTHER" id="PTHR34203:SF13">
    <property type="entry name" value="EXPRESSED PROTEIN"/>
    <property type="match status" value="1"/>
</dbReference>